<accession>A0A1G5FXX0</accession>
<evidence type="ECO:0000256" key="4">
    <source>
        <dbReference type="ARBA" id="ARBA00023136"/>
    </source>
</evidence>
<dbReference type="Proteomes" id="UP000183047">
    <property type="component" value="Unassembled WGS sequence"/>
</dbReference>
<evidence type="ECO:0000259" key="6">
    <source>
        <dbReference type="Pfam" id="PF12698"/>
    </source>
</evidence>
<comment type="subcellular location">
    <subcellularLocation>
        <location evidence="1">Membrane</location>
        <topology evidence="1">Multi-pass membrane protein</topology>
    </subcellularLocation>
</comment>
<evidence type="ECO:0000256" key="3">
    <source>
        <dbReference type="ARBA" id="ARBA00022989"/>
    </source>
</evidence>
<evidence type="ECO:0000256" key="1">
    <source>
        <dbReference type="ARBA" id="ARBA00004141"/>
    </source>
</evidence>
<name>A0A1G5FXX0_9FIRM</name>
<dbReference type="PANTHER" id="PTHR43027">
    <property type="entry name" value="DOXORUBICIN RESISTANCE ABC TRANSPORTER PERMEASE PROTEIN DRRC-RELATED"/>
    <property type="match status" value="1"/>
</dbReference>
<dbReference type="InterPro" id="IPR052902">
    <property type="entry name" value="ABC-2_transporter"/>
</dbReference>
<keyword evidence="2 5" id="KW-0812">Transmembrane</keyword>
<protein>
    <submittedName>
        <fullName evidence="7">ABC-2 type transport system permease protein</fullName>
    </submittedName>
</protein>
<gene>
    <name evidence="7" type="ORF">SAMN02910451_02607</name>
</gene>
<dbReference type="RefSeq" id="WP_074463037.1">
    <property type="nucleotide sequence ID" value="NZ_FMUR01000017.1"/>
</dbReference>
<dbReference type="EMBL" id="FMUR01000017">
    <property type="protein sequence ID" value="SCY43969.1"/>
    <property type="molecule type" value="Genomic_DNA"/>
</dbReference>
<proteinExistence type="predicted"/>
<keyword evidence="3 5" id="KW-1133">Transmembrane helix</keyword>
<organism evidence="7 8">
    <name type="scientific">Butyrivibrio hungatei</name>
    <dbReference type="NCBI Taxonomy" id="185008"/>
    <lineage>
        <taxon>Bacteria</taxon>
        <taxon>Bacillati</taxon>
        <taxon>Bacillota</taxon>
        <taxon>Clostridia</taxon>
        <taxon>Lachnospirales</taxon>
        <taxon>Lachnospiraceae</taxon>
        <taxon>Butyrivibrio</taxon>
    </lineage>
</organism>
<feature type="transmembrane region" description="Helical" evidence="5">
    <location>
        <begin position="6"/>
        <end position="28"/>
    </location>
</feature>
<feature type="transmembrane region" description="Helical" evidence="5">
    <location>
        <begin position="266"/>
        <end position="287"/>
    </location>
</feature>
<dbReference type="AlphaFoldDB" id="A0A1G5FXX0"/>
<feature type="transmembrane region" description="Helical" evidence="5">
    <location>
        <begin position="299"/>
        <end position="316"/>
    </location>
</feature>
<evidence type="ECO:0000313" key="8">
    <source>
        <dbReference type="Proteomes" id="UP000183047"/>
    </source>
</evidence>
<dbReference type="OrthoDB" id="9774039at2"/>
<sequence length="387" mass="43078">MSVFNAMIISLKAYVITILVYFLLFAVVGNMQAKAASSEKSNIFEEVVISVAVTDNDNTGLSKALVDYLKETQNVVDPKTDDLRTMNDNVRFSIYDYALIIPQGFEDKILSGDTEGAVSYIVPGTTASQFLLTEKIDNYLSDVVIYLKSGYSKDEAIKLTHDQMIDLSDTHVVVMDNDDNNHKSFYASMFSFNGYTLMMLLCVCCACTWSVMKDRNVSERIAVSGMHFFTRNAAAVGAVLTIGFAITSLVIVVVRIMGRGNVDDKFMYYALDVYALMTVGIGMAYFICSITVSDNLINMIANMIVLSMSFLCGIFVDAQFLSESILKVAHFLPLYWYARALKFINDTKVDQILGGQFITYLVIEVLFALVFFAAGMVISKKKEQYAV</sequence>
<evidence type="ECO:0000256" key="5">
    <source>
        <dbReference type="SAM" id="Phobius"/>
    </source>
</evidence>
<dbReference type="Pfam" id="PF12698">
    <property type="entry name" value="ABC2_membrane_3"/>
    <property type="match status" value="1"/>
</dbReference>
<feature type="domain" description="ABC-2 type transporter transmembrane" evidence="6">
    <location>
        <begin position="13"/>
        <end position="375"/>
    </location>
</feature>
<feature type="transmembrane region" description="Helical" evidence="5">
    <location>
        <begin position="192"/>
        <end position="212"/>
    </location>
</feature>
<dbReference type="GO" id="GO:0140359">
    <property type="term" value="F:ABC-type transporter activity"/>
    <property type="evidence" value="ECO:0007669"/>
    <property type="project" value="InterPro"/>
</dbReference>
<dbReference type="InterPro" id="IPR013525">
    <property type="entry name" value="ABC2_TM"/>
</dbReference>
<dbReference type="GO" id="GO:0016020">
    <property type="term" value="C:membrane"/>
    <property type="evidence" value="ECO:0007669"/>
    <property type="project" value="UniProtKB-SubCell"/>
</dbReference>
<feature type="transmembrane region" description="Helical" evidence="5">
    <location>
        <begin position="232"/>
        <end position="254"/>
    </location>
</feature>
<evidence type="ECO:0000313" key="7">
    <source>
        <dbReference type="EMBL" id="SCY43969.1"/>
    </source>
</evidence>
<feature type="transmembrane region" description="Helical" evidence="5">
    <location>
        <begin position="357"/>
        <end position="378"/>
    </location>
</feature>
<evidence type="ECO:0000256" key="2">
    <source>
        <dbReference type="ARBA" id="ARBA00022692"/>
    </source>
</evidence>
<keyword evidence="4 5" id="KW-0472">Membrane</keyword>
<keyword evidence="8" id="KW-1185">Reference proteome</keyword>
<dbReference type="Gene3D" id="3.40.1710.10">
    <property type="entry name" value="abc type-2 transporter like domain"/>
    <property type="match status" value="1"/>
</dbReference>
<reference evidence="8" key="1">
    <citation type="submission" date="2016-10" db="EMBL/GenBank/DDBJ databases">
        <authorList>
            <person name="Varghese N."/>
            <person name="Submissions S."/>
        </authorList>
    </citation>
    <scope>NUCLEOTIDE SEQUENCE [LARGE SCALE GENOMIC DNA]</scope>
    <source>
        <strain evidence="8">XBD2006</strain>
    </source>
</reference>
<dbReference type="PANTHER" id="PTHR43027:SF1">
    <property type="entry name" value="DOXORUBICIN RESISTANCE ABC TRANSPORTER PERMEASE PROTEIN DRRC-RELATED"/>
    <property type="match status" value="1"/>
</dbReference>